<sequence length="436" mass="48186">MMSDFLFARHLNSSSLTTPLSLRACFTPTHNSILPFFFNSNLWTSSSTAPPVLQAIPLASSSATIPPKGSKRIEVVTLTDEPNKKPRLDLEEQIKRAATLAAQLQNGVKDDDESKSAAATKIATEELMRIFKSMQEKTNDASLSFEGLIATQIEVQVKLKMATLQKKSGYHMNGMRMHLGDEITEYLAPDEPASRERIMKIAHEKMEGVTSGDLAAKVTQAVEASIVEEFKKGIEKKLRSIMDKSANIPRSAQIILTVINKMSKPAQTDTPTQSSSTEVIKQPRLGLQDQIQHAITLATQLHQAASKEHLDSKEWAANQAAANELLRTFESMQEKANNAAESIESLVATQIKLEVRLKMSALSSKANSSYILGDEIQHYLAPERPSSRERIVKIALEKLEGVASTDLAVKVTEAVEEAILDEFHKCVDQKLRSYMQ</sequence>
<protein>
    <submittedName>
        <fullName evidence="1">Uncharacterized protein</fullName>
    </submittedName>
</protein>
<dbReference type="AlphaFoldDB" id="A0A9P8K6W0"/>
<reference evidence="1" key="1">
    <citation type="journal article" date="2021" name="J Fungi (Basel)">
        <title>Virulence traits and population genomics of the black yeast Aureobasidium melanogenum.</title>
        <authorList>
            <person name="Cernosa A."/>
            <person name="Sun X."/>
            <person name="Gostincar C."/>
            <person name="Fang C."/>
            <person name="Gunde-Cimerman N."/>
            <person name="Song Z."/>
        </authorList>
    </citation>
    <scope>NUCLEOTIDE SEQUENCE</scope>
    <source>
        <strain evidence="1">EXF-8016</strain>
    </source>
</reference>
<dbReference type="EMBL" id="JAHFYH010000033">
    <property type="protein sequence ID" value="KAH0221316.1"/>
    <property type="molecule type" value="Genomic_DNA"/>
</dbReference>
<proteinExistence type="predicted"/>
<comment type="caution">
    <text evidence="1">The sequence shown here is derived from an EMBL/GenBank/DDBJ whole genome shotgun (WGS) entry which is preliminary data.</text>
</comment>
<gene>
    <name evidence="1" type="ORF">KCV03_g5152</name>
</gene>
<evidence type="ECO:0000313" key="2">
    <source>
        <dbReference type="Proteomes" id="UP000767238"/>
    </source>
</evidence>
<accession>A0A9P8K6W0</accession>
<evidence type="ECO:0000313" key="1">
    <source>
        <dbReference type="EMBL" id="KAH0221316.1"/>
    </source>
</evidence>
<feature type="non-terminal residue" evidence="1">
    <location>
        <position position="1"/>
    </location>
</feature>
<dbReference type="Proteomes" id="UP000767238">
    <property type="component" value="Unassembled WGS sequence"/>
</dbReference>
<dbReference type="OrthoDB" id="3896361at2759"/>
<reference evidence="1" key="2">
    <citation type="submission" date="2021-08" db="EMBL/GenBank/DDBJ databases">
        <authorList>
            <person name="Gostincar C."/>
            <person name="Sun X."/>
            <person name="Song Z."/>
            <person name="Gunde-Cimerman N."/>
        </authorList>
    </citation>
    <scope>NUCLEOTIDE SEQUENCE</scope>
    <source>
        <strain evidence="1">EXF-8016</strain>
    </source>
</reference>
<name>A0A9P8K6W0_AURME</name>
<organism evidence="1 2">
    <name type="scientific">Aureobasidium melanogenum</name>
    <name type="common">Aureobasidium pullulans var. melanogenum</name>
    <dbReference type="NCBI Taxonomy" id="46634"/>
    <lineage>
        <taxon>Eukaryota</taxon>
        <taxon>Fungi</taxon>
        <taxon>Dikarya</taxon>
        <taxon>Ascomycota</taxon>
        <taxon>Pezizomycotina</taxon>
        <taxon>Dothideomycetes</taxon>
        <taxon>Dothideomycetidae</taxon>
        <taxon>Dothideales</taxon>
        <taxon>Saccotheciaceae</taxon>
        <taxon>Aureobasidium</taxon>
    </lineage>
</organism>